<feature type="non-terminal residue" evidence="3">
    <location>
        <position position="202"/>
    </location>
</feature>
<feature type="transmembrane region" description="Helical" evidence="1">
    <location>
        <begin position="31"/>
        <end position="53"/>
    </location>
</feature>
<dbReference type="InterPro" id="IPR051311">
    <property type="entry name" value="DedA_domain"/>
</dbReference>
<keyword evidence="1" id="KW-0472">Membrane</keyword>
<sequence>MTKEAAEIEPTNDDEALDKAKGAKSRRSVKWAFVLGIFGIVATILMAVGVVVWNEEIRELQQFGYVGAFIISILGGATIIIPVPALAVVFTLGGVMEYTWLVGIAAALGELVGALTIYATGHGAGLAISKSKHGKIQAAYEKLLGLMERRGPIVLFIVASVVNPFFYPAALAAGALRFGLTKYTIIVLAGKLIKCMTVVYAG</sequence>
<evidence type="ECO:0000256" key="1">
    <source>
        <dbReference type="SAM" id="Phobius"/>
    </source>
</evidence>
<feature type="transmembrane region" description="Helical" evidence="1">
    <location>
        <begin position="65"/>
        <end position="91"/>
    </location>
</feature>
<accession>X0YB64</accession>
<dbReference type="EMBL" id="BARS01054137">
    <property type="protein sequence ID" value="GAG45948.1"/>
    <property type="molecule type" value="Genomic_DNA"/>
</dbReference>
<keyword evidence="1" id="KW-1133">Transmembrane helix</keyword>
<reference evidence="3" key="1">
    <citation type="journal article" date="2014" name="Front. Microbiol.">
        <title>High frequency of phylogenetically diverse reductive dehalogenase-homologous genes in deep subseafloor sedimentary metagenomes.</title>
        <authorList>
            <person name="Kawai M."/>
            <person name="Futagami T."/>
            <person name="Toyoda A."/>
            <person name="Takaki Y."/>
            <person name="Nishi S."/>
            <person name="Hori S."/>
            <person name="Arai W."/>
            <person name="Tsubouchi T."/>
            <person name="Morono Y."/>
            <person name="Uchiyama I."/>
            <person name="Ito T."/>
            <person name="Fujiyama A."/>
            <person name="Inagaki F."/>
            <person name="Takami H."/>
        </authorList>
    </citation>
    <scope>NUCLEOTIDE SEQUENCE</scope>
    <source>
        <strain evidence="3">Expedition CK06-06</strain>
    </source>
</reference>
<gene>
    <name evidence="3" type="ORF">S01H1_80206</name>
</gene>
<proteinExistence type="predicted"/>
<evidence type="ECO:0000313" key="3">
    <source>
        <dbReference type="EMBL" id="GAG45948.1"/>
    </source>
</evidence>
<dbReference type="AlphaFoldDB" id="X0YB64"/>
<feature type="transmembrane region" description="Helical" evidence="1">
    <location>
        <begin position="98"/>
        <end position="119"/>
    </location>
</feature>
<dbReference type="InterPro" id="IPR032816">
    <property type="entry name" value="VTT_dom"/>
</dbReference>
<feature type="domain" description="VTT" evidence="2">
    <location>
        <begin position="88"/>
        <end position="202"/>
    </location>
</feature>
<dbReference type="Pfam" id="PF09335">
    <property type="entry name" value="VTT_dom"/>
    <property type="match status" value="1"/>
</dbReference>
<name>X0YB64_9ZZZZ</name>
<protein>
    <recommendedName>
        <fullName evidence="2">VTT domain-containing protein</fullName>
    </recommendedName>
</protein>
<keyword evidence="1" id="KW-0812">Transmembrane</keyword>
<dbReference type="PANTHER" id="PTHR42709">
    <property type="entry name" value="ALKALINE PHOSPHATASE LIKE PROTEIN"/>
    <property type="match status" value="1"/>
</dbReference>
<feature type="transmembrane region" description="Helical" evidence="1">
    <location>
        <begin position="153"/>
        <end position="176"/>
    </location>
</feature>
<dbReference type="GO" id="GO:0005886">
    <property type="term" value="C:plasma membrane"/>
    <property type="evidence" value="ECO:0007669"/>
    <property type="project" value="TreeGrafter"/>
</dbReference>
<organism evidence="3">
    <name type="scientific">marine sediment metagenome</name>
    <dbReference type="NCBI Taxonomy" id="412755"/>
    <lineage>
        <taxon>unclassified sequences</taxon>
        <taxon>metagenomes</taxon>
        <taxon>ecological metagenomes</taxon>
    </lineage>
</organism>
<evidence type="ECO:0000259" key="2">
    <source>
        <dbReference type="Pfam" id="PF09335"/>
    </source>
</evidence>
<dbReference type="PANTHER" id="PTHR42709:SF10">
    <property type="entry name" value="SNARE ASSOCIATED GOLGI PROTEIN"/>
    <property type="match status" value="1"/>
</dbReference>
<comment type="caution">
    <text evidence="3">The sequence shown here is derived from an EMBL/GenBank/DDBJ whole genome shotgun (WGS) entry which is preliminary data.</text>
</comment>